<dbReference type="OMA" id="ANAHWLH"/>
<organism evidence="2">
    <name type="scientific">Triticum urartu</name>
    <name type="common">Red wild einkorn</name>
    <name type="synonym">Crithodium urartu</name>
    <dbReference type="NCBI Taxonomy" id="4572"/>
    <lineage>
        <taxon>Eukaryota</taxon>
        <taxon>Viridiplantae</taxon>
        <taxon>Streptophyta</taxon>
        <taxon>Embryophyta</taxon>
        <taxon>Tracheophyta</taxon>
        <taxon>Spermatophyta</taxon>
        <taxon>Magnoliopsida</taxon>
        <taxon>Liliopsida</taxon>
        <taxon>Poales</taxon>
        <taxon>Poaceae</taxon>
        <taxon>BOP clade</taxon>
        <taxon>Pooideae</taxon>
        <taxon>Triticodae</taxon>
        <taxon>Triticeae</taxon>
        <taxon>Triticinae</taxon>
        <taxon>Triticum</taxon>
    </lineage>
</organism>
<reference evidence="2" key="1">
    <citation type="journal article" date="2013" name="Nature">
        <title>Draft genome of the wheat A-genome progenitor Triticum urartu.</title>
        <authorList>
            <person name="Ling H.Q."/>
            <person name="Zhao S."/>
            <person name="Liu D."/>
            <person name="Wang J."/>
            <person name="Sun H."/>
            <person name="Zhang C."/>
            <person name="Fan H."/>
            <person name="Li D."/>
            <person name="Dong L."/>
            <person name="Tao Y."/>
            <person name="Gao C."/>
            <person name="Wu H."/>
            <person name="Li Y."/>
            <person name="Cui Y."/>
            <person name="Guo X."/>
            <person name="Zheng S."/>
            <person name="Wang B."/>
            <person name="Yu K."/>
            <person name="Liang Q."/>
            <person name="Yang W."/>
            <person name="Lou X."/>
            <person name="Chen J."/>
            <person name="Feng M."/>
            <person name="Jian J."/>
            <person name="Zhang X."/>
            <person name="Luo G."/>
            <person name="Jiang Y."/>
            <person name="Liu J."/>
            <person name="Wang Z."/>
            <person name="Sha Y."/>
            <person name="Zhang B."/>
            <person name="Wu H."/>
            <person name="Tang D."/>
            <person name="Shen Q."/>
            <person name="Xue P."/>
            <person name="Zou S."/>
            <person name="Wang X."/>
            <person name="Liu X."/>
            <person name="Wang F."/>
            <person name="Yang Y."/>
            <person name="An X."/>
            <person name="Dong Z."/>
            <person name="Zhang K."/>
            <person name="Zhang X."/>
            <person name="Luo M.C."/>
            <person name="Dvorak J."/>
            <person name="Tong Y."/>
            <person name="Wang J."/>
            <person name="Yang H."/>
            <person name="Li Z."/>
            <person name="Wang D."/>
            <person name="Zhang A."/>
            <person name="Wang J."/>
        </authorList>
    </citation>
    <scope>NUCLEOTIDE SEQUENCE</scope>
</reference>
<evidence type="ECO:0000313" key="2">
    <source>
        <dbReference type="EMBL" id="EMS53680.1"/>
    </source>
</evidence>
<protein>
    <submittedName>
        <fullName evidence="2">Uncharacterized protein</fullName>
    </submittedName>
</protein>
<dbReference type="EMBL" id="KD191786">
    <property type="protein sequence ID" value="EMS53680.1"/>
    <property type="molecule type" value="Genomic_DNA"/>
</dbReference>
<accession>M7ZMV4</accession>
<dbReference type="AlphaFoldDB" id="M7ZMV4"/>
<feature type="region of interest" description="Disordered" evidence="1">
    <location>
        <begin position="83"/>
        <end position="117"/>
    </location>
</feature>
<feature type="region of interest" description="Disordered" evidence="1">
    <location>
        <begin position="143"/>
        <end position="164"/>
    </location>
</feature>
<feature type="compositionally biased region" description="Pro residues" evidence="1">
    <location>
        <begin position="87"/>
        <end position="102"/>
    </location>
</feature>
<sequence>MASQPHLARPDTSETYQVPANAHWLHEAHATVQLEVVMMMNIGLLIKSHYDPLTIGSPLIKGAPLRRRSWPEDQLYVAEVCTRAKPPAAPPPPSTRPPSPPPRLRRSLPATGGEEQLVRPIPSIEDGARDGIETASIPVRFIHSPNPDRAFPATGEEQPVPSIEDGVRDGIESIQSIPATEERNPGRGNPIQRVPDSGGLACLKPLFLSFKLAIMALLYWKLLCPP</sequence>
<name>M7ZMV4_TRIUA</name>
<gene>
    <name evidence="2" type="ORF">TRIUR3_21182</name>
</gene>
<evidence type="ECO:0000256" key="1">
    <source>
        <dbReference type="SAM" id="MobiDB-lite"/>
    </source>
</evidence>
<proteinExistence type="predicted"/>